<proteinExistence type="predicted"/>
<name>A0A381Z7R7_9ZZZZ</name>
<evidence type="ECO:0000313" key="1">
    <source>
        <dbReference type="EMBL" id="SVA85325.1"/>
    </source>
</evidence>
<organism evidence="1">
    <name type="scientific">marine metagenome</name>
    <dbReference type="NCBI Taxonomy" id="408172"/>
    <lineage>
        <taxon>unclassified sequences</taxon>
        <taxon>metagenomes</taxon>
        <taxon>ecological metagenomes</taxon>
    </lineage>
</organism>
<gene>
    <name evidence="1" type="ORF">METZ01_LOCUS138179</name>
</gene>
<reference evidence="1" key="1">
    <citation type="submission" date="2018-05" db="EMBL/GenBank/DDBJ databases">
        <authorList>
            <person name="Lanie J.A."/>
            <person name="Ng W.-L."/>
            <person name="Kazmierczak K.M."/>
            <person name="Andrzejewski T.M."/>
            <person name="Davidsen T.M."/>
            <person name="Wayne K.J."/>
            <person name="Tettelin H."/>
            <person name="Glass J.I."/>
            <person name="Rusch D."/>
            <person name="Podicherti R."/>
            <person name="Tsui H.-C.T."/>
            <person name="Winkler M.E."/>
        </authorList>
    </citation>
    <scope>NUCLEOTIDE SEQUENCE</scope>
</reference>
<protein>
    <submittedName>
        <fullName evidence="1">Uncharacterized protein</fullName>
    </submittedName>
</protein>
<dbReference type="AlphaFoldDB" id="A0A381Z7R7"/>
<accession>A0A381Z7R7</accession>
<sequence length="24" mass="2744">MSWTAQKKAAAIRPPRLFLTNDDL</sequence>
<feature type="non-terminal residue" evidence="1">
    <location>
        <position position="24"/>
    </location>
</feature>
<dbReference type="EMBL" id="UINC01020286">
    <property type="protein sequence ID" value="SVA85325.1"/>
    <property type="molecule type" value="Genomic_DNA"/>
</dbReference>